<proteinExistence type="predicted"/>
<dbReference type="InterPro" id="IPR055481">
    <property type="entry name" value="DUF7053"/>
</dbReference>
<keyword evidence="4" id="KW-1185">Reference proteome</keyword>
<sequence length="189" mass="20516">MRTQRLLSHSIPIPGNLPPGVVLASVQSFVPFLDNHKTMTRYNETPPRPESIANDPFFNPGDDSLRFYQASELVTLAPGLSKEVTYHVVFQRVSDGMRTRAEAPAGVVIRAEYTVRPRPSPTSPAGSDSTGTGSTITAVGDEYELHEDVVVEANSLMMPFIIDSVVTAHHTICVGVIDEVTKSYFGTGV</sequence>
<name>A0ABR1H4W1_9HYPO</name>
<dbReference type="Proteomes" id="UP001498476">
    <property type="component" value="Unassembled WGS sequence"/>
</dbReference>
<feature type="domain" description="DUF7053" evidence="2">
    <location>
        <begin position="3"/>
        <end position="179"/>
    </location>
</feature>
<dbReference type="PANTHER" id="PTHR38117">
    <property type="entry name" value="NACHT AND WD40 DOMAIN PROTEIN"/>
    <property type="match status" value="1"/>
</dbReference>
<evidence type="ECO:0000313" key="3">
    <source>
        <dbReference type="EMBL" id="KAK7416096.1"/>
    </source>
</evidence>
<reference evidence="3 4" key="1">
    <citation type="journal article" date="2025" name="Microbiol. Resour. Announc.">
        <title>Draft genome sequences for Neonectria magnoliae and Neonectria punicea, canker pathogens of Liriodendron tulipifera and Acer saccharum in West Virginia.</title>
        <authorList>
            <person name="Petronek H.M."/>
            <person name="Kasson M.T."/>
            <person name="Metheny A.M."/>
            <person name="Stauder C.M."/>
            <person name="Lovett B."/>
            <person name="Lynch S.C."/>
            <person name="Garnas J.R."/>
            <person name="Kasson L.R."/>
            <person name="Stajich J.E."/>
        </authorList>
    </citation>
    <scope>NUCLEOTIDE SEQUENCE [LARGE SCALE GENOMIC DNA]</scope>
    <source>
        <strain evidence="3 4">NRRL 64653</strain>
    </source>
</reference>
<feature type="compositionally biased region" description="Low complexity" evidence="1">
    <location>
        <begin position="123"/>
        <end position="136"/>
    </location>
</feature>
<evidence type="ECO:0000313" key="4">
    <source>
        <dbReference type="Proteomes" id="UP001498476"/>
    </source>
</evidence>
<organism evidence="3 4">
    <name type="scientific">Neonectria punicea</name>
    <dbReference type="NCBI Taxonomy" id="979145"/>
    <lineage>
        <taxon>Eukaryota</taxon>
        <taxon>Fungi</taxon>
        <taxon>Dikarya</taxon>
        <taxon>Ascomycota</taxon>
        <taxon>Pezizomycotina</taxon>
        <taxon>Sordariomycetes</taxon>
        <taxon>Hypocreomycetidae</taxon>
        <taxon>Hypocreales</taxon>
        <taxon>Nectriaceae</taxon>
        <taxon>Neonectria</taxon>
    </lineage>
</organism>
<dbReference type="PANTHER" id="PTHR38117:SF1">
    <property type="entry name" value="DUF3074 DOMAIN-CONTAINING PROTEIN"/>
    <property type="match status" value="1"/>
</dbReference>
<evidence type="ECO:0000259" key="2">
    <source>
        <dbReference type="Pfam" id="PF23155"/>
    </source>
</evidence>
<evidence type="ECO:0000256" key="1">
    <source>
        <dbReference type="SAM" id="MobiDB-lite"/>
    </source>
</evidence>
<comment type="caution">
    <text evidence="3">The sequence shown here is derived from an EMBL/GenBank/DDBJ whole genome shotgun (WGS) entry which is preliminary data.</text>
</comment>
<protein>
    <recommendedName>
        <fullName evidence="2">DUF7053 domain-containing protein</fullName>
    </recommendedName>
</protein>
<accession>A0ABR1H4W1</accession>
<dbReference type="EMBL" id="JAZAVJ010000073">
    <property type="protein sequence ID" value="KAK7416096.1"/>
    <property type="molecule type" value="Genomic_DNA"/>
</dbReference>
<dbReference type="Pfam" id="PF23155">
    <property type="entry name" value="DUF7053"/>
    <property type="match status" value="1"/>
</dbReference>
<gene>
    <name evidence="3" type="ORF">QQX98_005424</name>
</gene>
<feature type="region of interest" description="Disordered" evidence="1">
    <location>
        <begin position="116"/>
        <end position="136"/>
    </location>
</feature>